<gene>
    <name evidence="2" type="ORF">ACFQ41_13130</name>
</gene>
<dbReference type="EMBL" id="JBHTOA010000059">
    <property type="protein sequence ID" value="MFD1400230.1"/>
    <property type="molecule type" value="Genomic_DNA"/>
</dbReference>
<name>A0ABW4BKC2_9LACO</name>
<protein>
    <submittedName>
        <fullName evidence="2">Uncharacterized protein</fullName>
    </submittedName>
</protein>
<evidence type="ECO:0000313" key="3">
    <source>
        <dbReference type="Proteomes" id="UP001597199"/>
    </source>
</evidence>
<proteinExistence type="predicted"/>
<dbReference type="Proteomes" id="UP001597199">
    <property type="component" value="Unassembled WGS sequence"/>
</dbReference>
<keyword evidence="1" id="KW-0732">Signal</keyword>
<keyword evidence="3" id="KW-1185">Reference proteome</keyword>
<comment type="caution">
    <text evidence="2">The sequence shown here is derived from an EMBL/GenBank/DDBJ whole genome shotgun (WGS) entry which is preliminary data.</text>
</comment>
<evidence type="ECO:0000313" key="2">
    <source>
        <dbReference type="EMBL" id="MFD1400230.1"/>
    </source>
</evidence>
<accession>A0ABW4BKC2</accession>
<dbReference type="RefSeq" id="WP_204119693.1">
    <property type="nucleotide sequence ID" value="NZ_BOLV01000022.1"/>
</dbReference>
<feature type="signal peptide" evidence="1">
    <location>
        <begin position="1"/>
        <end position="20"/>
    </location>
</feature>
<organism evidence="2 3">
    <name type="scientific">Lacticaseibacillus suilingensis</name>
    <dbReference type="NCBI Taxonomy" id="2799577"/>
    <lineage>
        <taxon>Bacteria</taxon>
        <taxon>Bacillati</taxon>
        <taxon>Bacillota</taxon>
        <taxon>Bacilli</taxon>
        <taxon>Lactobacillales</taxon>
        <taxon>Lactobacillaceae</taxon>
        <taxon>Lacticaseibacillus</taxon>
    </lineage>
</organism>
<feature type="chain" id="PRO_5047422979" evidence="1">
    <location>
        <begin position="21"/>
        <end position="206"/>
    </location>
</feature>
<sequence length="206" mass="22508">MVSKKVVAGITAWAVLATGAAGVGWYQTSQSKPVPQTSVVVKKKTKGTANSSNSGADTATNLANQADAKEFSALKENDAKLSKRAKEFVTLNTQYYDNAQKKHDDIEAIATKKIADDLVVVPTGGMAADNYKWSTTWYTKDVQIQPANGANRQVTVRVVFDISGAGNTNPQKQDIIYRLNFKDNQITEWSEYVYAQMEPGVPLNQQ</sequence>
<reference evidence="3" key="1">
    <citation type="journal article" date="2019" name="Int. J. Syst. Evol. Microbiol.">
        <title>The Global Catalogue of Microorganisms (GCM) 10K type strain sequencing project: providing services to taxonomists for standard genome sequencing and annotation.</title>
        <authorList>
            <consortium name="The Broad Institute Genomics Platform"/>
            <consortium name="The Broad Institute Genome Sequencing Center for Infectious Disease"/>
            <person name="Wu L."/>
            <person name="Ma J."/>
        </authorList>
    </citation>
    <scope>NUCLEOTIDE SEQUENCE [LARGE SCALE GENOMIC DNA]</scope>
    <source>
        <strain evidence="3">CCM 9110</strain>
    </source>
</reference>
<evidence type="ECO:0000256" key="1">
    <source>
        <dbReference type="SAM" id="SignalP"/>
    </source>
</evidence>